<reference evidence="1 2" key="1">
    <citation type="submission" date="2017-09" db="EMBL/GenBank/DDBJ databases">
        <title>Bloom of a denitrifying methanotroph, Candidatus Methylomirabilis limnetica, in a deep stratified lake.</title>
        <authorList>
            <person name="Graf J.S."/>
            <person name="Marchant H.K."/>
            <person name="Tienken D."/>
            <person name="Hach P.F."/>
            <person name="Brand A."/>
            <person name="Schubert C.J."/>
            <person name="Kuypers M.M."/>
            <person name="Milucka J."/>
        </authorList>
    </citation>
    <scope>NUCLEOTIDE SEQUENCE [LARGE SCALE GENOMIC DNA]</scope>
    <source>
        <strain evidence="1 2">Zug</strain>
    </source>
</reference>
<protein>
    <submittedName>
        <fullName evidence="1">Uncharacterized protein</fullName>
    </submittedName>
</protein>
<keyword evidence="2" id="KW-1185">Reference proteome</keyword>
<accession>A0A2T4U087</accession>
<gene>
    <name evidence="1" type="ORF">CLG94_02505</name>
</gene>
<dbReference type="RefSeq" id="WP_107561326.1">
    <property type="nucleotide sequence ID" value="NZ_NVQC01000012.1"/>
</dbReference>
<evidence type="ECO:0000313" key="2">
    <source>
        <dbReference type="Proteomes" id="UP000241436"/>
    </source>
</evidence>
<comment type="caution">
    <text evidence="1">The sequence shown here is derived from an EMBL/GenBank/DDBJ whole genome shotgun (WGS) entry which is preliminary data.</text>
</comment>
<dbReference type="Proteomes" id="UP000241436">
    <property type="component" value="Unassembled WGS sequence"/>
</dbReference>
<evidence type="ECO:0000313" key="1">
    <source>
        <dbReference type="EMBL" id="PTL36769.1"/>
    </source>
</evidence>
<dbReference type="AlphaFoldDB" id="A0A2T4U087"/>
<organism evidence="1 2">
    <name type="scientific">Candidatus Methylomirabilis limnetica</name>
    <dbReference type="NCBI Taxonomy" id="2033718"/>
    <lineage>
        <taxon>Bacteria</taxon>
        <taxon>Candidatus Methylomirabilota</taxon>
        <taxon>Candidatus Methylomirabilia</taxon>
        <taxon>Candidatus Methylomirabilales</taxon>
        <taxon>Candidatus Methylomirabilaceae</taxon>
        <taxon>Candidatus Methylomirabilis</taxon>
    </lineage>
</organism>
<proteinExistence type="predicted"/>
<dbReference type="EMBL" id="NVQC01000012">
    <property type="protein sequence ID" value="PTL36769.1"/>
    <property type="molecule type" value="Genomic_DNA"/>
</dbReference>
<name>A0A2T4U087_9BACT</name>
<sequence length="142" mass="16138">MSSKSRQQVVVEAIRQWQTRLLQLDRRNALLYFSVGKRGVMLRDRDPDALLERLATSRAGLAFAYAERVRVSRDGLFDVPAVSGEHEREVRVRPGDLETDLEPLELHKIGTDTIIVTIHGVYGHDRAYHGLPESLHPATRIM</sequence>
<reference evidence="2" key="2">
    <citation type="journal article" date="2018" name="Environ. Microbiol.">
        <title>Bloom of a denitrifying methanotroph, 'Candidatus Methylomirabilis limnetica', in a deep stratified lake.</title>
        <authorList>
            <person name="Graf J.S."/>
            <person name="Mayr M.J."/>
            <person name="Marchant H.K."/>
            <person name="Tienken D."/>
            <person name="Hach P.F."/>
            <person name="Brand A."/>
            <person name="Schubert C.J."/>
            <person name="Kuypers M.M."/>
            <person name="Milucka J."/>
        </authorList>
    </citation>
    <scope>NUCLEOTIDE SEQUENCE [LARGE SCALE GENOMIC DNA]</scope>
    <source>
        <strain evidence="2">Zug</strain>
    </source>
</reference>